<dbReference type="PANTHER" id="PTHR44591">
    <property type="entry name" value="STRESS RESPONSE REGULATOR PROTEIN 1"/>
    <property type="match status" value="1"/>
</dbReference>
<dbReference type="Gene3D" id="3.40.50.2300">
    <property type="match status" value="1"/>
</dbReference>
<dbReference type="PANTHER" id="PTHR44591:SF3">
    <property type="entry name" value="RESPONSE REGULATORY DOMAIN-CONTAINING PROTEIN"/>
    <property type="match status" value="1"/>
</dbReference>
<evidence type="ECO:0000313" key="4">
    <source>
        <dbReference type="EMBL" id="MBB3995525.1"/>
    </source>
</evidence>
<evidence type="ECO:0000259" key="3">
    <source>
        <dbReference type="PROSITE" id="PS50110"/>
    </source>
</evidence>
<dbReference type="InterPro" id="IPR050595">
    <property type="entry name" value="Bact_response_regulator"/>
</dbReference>
<evidence type="ECO:0000313" key="5">
    <source>
        <dbReference type="Proteomes" id="UP000530268"/>
    </source>
</evidence>
<dbReference type="PROSITE" id="PS50110">
    <property type="entry name" value="RESPONSE_REGULATORY"/>
    <property type="match status" value="1"/>
</dbReference>
<dbReference type="Proteomes" id="UP000530268">
    <property type="component" value="Unassembled WGS sequence"/>
</dbReference>
<keyword evidence="1 2" id="KW-0597">Phosphoprotein</keyword>
<keyword evidence="5" id="KW-1185">Reference proteome</keyword>
<evidence type="ECO:0000256" key="1">
    <source>
        <dbReference type="ARBA" id="ARBA00022553"/>
    </source>
</evidence>
<sequence>MKVLFVDDEADIREMIEIALMIEDDIDATYAASGAEAIALLKTEDFDVILLDVMMVPPDGQEVLRVARTLERHKNTKIIMCTAKTLKEAETELMEMGADQVLHKPFKPVKLAEYLRNN</sequence>
<dbReference type="SUPFAM" id="SSF52172">
    <property type="entry name" value="CheY-like"/>
    <property type="match status" value="1"/>
</dbReference>
<keyword evidence="4" id="KW-0238">DNA-binding</keyword>
<dbReference type="GO" id="GO:0000160">
    <property type="term" value="P:phosphorelay signal transduction system"/>
    <property type="evidence" value="ECO:0007669"/>
    <property type="project" value="InterPro"/>
</dbReference>
<feature type="domain" description="Response regulatory" evidence="3">
    <location>
        <begin position="2"/>
        <end position="118"/>
    </location>
</feature>
<protein>
    <submittedName>
        <fullName evidence="4">DNA-binding response OmpR family regulator</fullName>
    </submittedName>
</protein>
<comment type="caution">
    <text evidence="4">The sequence shown here is derived from an EMBL/GenBank/DDBJ whole genome shotgun (WGS) entry which is preliminary data.</text>
</comment>
<dbReference type="EMBL" id="JACIEI010000015">
    <property type="protein sequence ID" value="MBB3995525.1"/>
    <property type="molecule type" value="Genomic_DNA"/>
</dbReference>
<gene>
    <name evidence="4" type="ORF">GGR95_003181</name>
</gene>
<feature type="modified residue" description="4-aspartylphosphate" evidence="2">
    <location>
        <position position="52"/>
    </location>
</feature>
<dbReference type="RefSeq" id="WP_184567514.1">
    <property type="nucleotide sequence ID" value="NZ_JACIEI010000015.1"/>
</dbReference>
<dbReference type="Pfam" id="PF00072">
    <property type="entry name" value="Response_reg"/>
    <property type="match status" value="1"/>
</dbReference>
<dbReference type="InterPro" id="IPR011006">
    <property type="entry name" value="CheY-like_superfamily"/>
</dbReference>
<proteinExistence type="predicted"/>
<name>A0A7W6H1G5_9RHOB</name>
<evidence type="ECO:0000256" key="2">
    <source>
        <dbReference type="PROSITE-ProRule" id="PRU00169"/>
    </source>
</evidence>
<dbReference type="GO" id="GO:0003677">
    <property type="term" value="F:DNA binding"/>
    <property type="evidence" value="ECO:0007669"/>
    <property type="project" value="UniProtKB-KW"/>
</dbReference>
<dbReference type="SMART" id="SM00448">
    <property type="entry name" value="REC"/>
    <property type="match status" value="1"/>
</dbReference>
<accession>A0A7W6H1G5</accession>
<reference evidence="4 5" key="1">
    <citation type="submission" date="2020-08" db="EMBL/GenBank/DDBJ databases">
        <title>Genomic Encyclopedia of Type Strains, Phase IV (KMG-IV): sequencing the most valuable type-strain genomes for metagenomic binning, comparative biology and taxonomic classification.</title>
        <authorList>
            <person name="Goeker M."/>
        </authorList>
    </citation>
    <scope>NUCLEOTIDE SEQUENCE [LARGE SCALE GENOMIC DNA]</scope>
    <source>
        <strain evidence="4 5">DSM 102234</strain>
    </source>
</reference>
<organism evidence="4 5">
    <name type="scientific">Sulfitobacter undariae</name>
    <dbReference type="NCBI Taxonomy" id="1563671"/>
    <lineage>
        <taxon>Bacteria</taxon>
        <taxon>Pseudomonadati</taxon>
        <taxon>Pseudomonadota</taxon>
        <taxon>Alphaproteobacteria</taxon>
        <taxon>Rhodobacterales</taxon>
        <taxon>Roseobacteraceae</taxon>
        <taxon>Sulfitobacter</taxon>
    </lineage>
</organism>
<dbReference type="AlphaFoldDB" id="A0A7W6H1G5"/>
<dbReference type="InterPro" id="IPR001789">
    <property type="entry name" value="Sig_transdc_resp-reg_receiver"/>
</dbReference>